<dbReference type="Pfam" id="PF00155">
    <property type="entry name" value="Aminotran_1_2"/>
    <property type="match status" value="1"/>
</dbReference>
<dbReference type="SUPFAM" id="SSF46785">
    <property type="entry name" value="Winged helix' DNA-binding domain"/>
    <property type="match status" value="1"/>
</dbReference>
<dbReference type="Proteomes" id="UP000488936">
    <property type="component" value="Unassembled WGS sequence"/>
</dbReference>
<keyword evidence="5" id="KW-0804">Transcription</keyword>
<dbReference type="Gene3D" id="3.40.640.10">
    <property type="entry name" value="Type I PLP-dependent aspartate aminotransferase-like (Major domain)"/>
    <property type="match status" value="1"/>
</dbReference>
<dbReference type="InterPro" id="IPR015424">
    <property type="entry name" value="PyrdxlP-dep_Trfase"/>
</dbReference>
<dbReference type="InterPro" id="IPR004839">
    <property type="entry name" value="Aminotransferase_I/II_large"/>
</dbReference>
<evidence type="ECO:0000313" key="8">
    <source>
        <dbReference type="Proteomes" id="UP000488936"/>
    </source>
</evidence>
<sequence>MLRPWKLEIELTSDSQKALYLQIADAIIEDIQMGRLQSGTALPGSRVLAKELGVNRNTIVEALNVLIAERWLESKERKGTFVASELPMLSRCDKSEGELVPIAEEESRKAWISFNDGHSDSRLAPVDELARAYRKIFKMKAKWQLMGYVDPFGQLDFRSALAEMVNFQRGMNITSDHICITRGSQMAMYLLANCLFEKGDCMVVEELGYNQAWQAFKTSGVELISIGVDEEGLCVEELALLLKQNKQIKAVYTTPHHQYPTTVTMSPKRRLALIALSNIYNFLIIEDDYDNEFHYDYRPVLPLSSHVELKNYVYLGSLSKIIAPALRIGYLITTNRNLLDRIGHLRRLIDVQGDVIMEQAVLQLIREGTIKKHLRKVSLVYKERRAQMKLLLDTYLSTYVSYTIPSGGLAFWVVLKEKIDCNRFELIVRSKGIDLQSISSYSFHGKELGFRLSFGNLVEAEMEKGVIALSTCFKELNEVK</sequence>
<dbReference type="InterPro" id="IPR036390">
    <property type="entry name" value="WH_DNA-bd_sf"/>
</dbReference>
<dbReference type="EMBL" id="WMJY01000006">
    <property type="protein sequence ID" value="MTH29073.1"/>
    <property type="molecule type" value="Genomic_DNA"/>
</dbReference>
<dbReference type="PANTHER" id="PTHR46577:SF1">
    <property type="entry name" value="HTH-TYPE TRANSCRIPTIONAL REGULATORY PROTEIN GABR"/>
    <property type="match status" value="1"/>
</dbReference>
<evidence type="ECO:0000256" key="5">
    <source>
        <dbReference type="ARBA" id="ARBA00023163"/>
    </source>
</evidence>
<gene>
    <name evidence="7" type="ORF">GJV77_03955</name>
</gene>
<organism evidence="7 8">
    <name type="scientific">Myroides pelagicus</name>
    <dbReference type="NCBI Taxonomy" id="270914"/>
    <lineage>
        <taxon>Bacteria</taxon>
        <taxon>Pseudomonadati</taxon>
        <taxon>Bacteroidota</taxon>
        <taxon>Flavobacteriia</taxon>
        <taxon>Flavobacteriales</taxon>
        <taxon>Flavobacteriaceae</taxon>
        <taxon>Myroides</taxon>
    </lineage>
</organism>
<dbReference type="Gene3D" id="1.10.10.10">
    <property type="entry name" value="Winged helix-like DNA-binding domain superfamily/Winged helix DNA-binding domain"/>
    <property type="match status" value="1"/>
</dbReference>
<comment type="caution">
    <text evidence="7">The sequence shown here is derived from an EMBL/GenBank/DDBJ whole genome shotgun (WGS) entry which is preliminary data.</text>
</comment>
<feature type="domain" description="HTH gntR-type" evidence="6">
    <location>
        <begin position="17"/>
        <end position="85"/>
    </location>
</feature>
<dbReference type="CDD" id="cd00609">
    <property type="entry name" value="AAT_like"/>
    <property type="match status" value="1"/>
</dbReference>
<dbReference type="GO" id="GO:0003700">
    <property type="term" value="F:DNA-binding transcription factor activity"/>
    <property type="evidence" value="ECO:0007669"/>
    <property type="project" value="InterPro"/>
</dbReference>
<dbReference type="InterPro" id="IPR051446">
    <property type="entry name" value="HTH_trans_reg/aminotransferase"/>
</dbReference>
<accession>A0A7K1GKW2</accession>
<name>A0A7K1GKW2_9FLAO</name>
<evidence type="ECO:0000256" key="1">
    <source>
        <dbReference type="ARBA" id="ARBA00005384"/>
    </source>
</evidence>
<dbReference type="CDD" id="cd07377">
    <property type="entry name" value="WHTH_GntR"/>
    <property type="match status" value="1"/>
</dbReference>
<keyword evidence="4" id="KW-0238">DNA-binding</keyword>
<dbReference type="AlphaFoldDB" id="A0A7K1GKW2"/>
<dbReference type="Pfam" id="PF00392">
    <property type="entry name" value="GntR"/>
    <property type="match status" value="1"/>
</dbReference>
<evidence type="ECO:0000313" key="7">
    <source>
        <dbReference type="EMBL" id="MTH29073.1"/>
    </source>
</evidence>
<dbReference type="SUPFAM" id="SSF53383">
    <property type="entry name" value="PLP-dependent transferases"/>
    <property type="match status" value="1"/>
</dbReference>
<evidence type="ECO:0000256" key="4">
    <source>
        <dbReference type="ARBA" id="ARBA00023125"/>
    </source>
</evidence>
<dbReference type="InterPro" id="IPR000524">
    <property type="entry name" value="Tscrpt_reg_HTH_GntR"/>
</dbReference>
<dbReference type="GO" id="GO:0030170">
    <property type="term" value="F:pyridoxal phosphate binding"/>
    <property type="evidence" value="ECO:0007669"/>
    <property type="project" value="InterPro"/>
</dbReference>
<reference evidence="7 8" key="1">
    <citation type="journal article" date="2006" name="Int. J. Syst. Evol. Microbiol.">
        <title>Myroides pelagicus sp. nov., isolated from seawater in Thailand.</title>
        <authorList>
            <person name="Yoon J."/>
            <person name="Maneerat S."/>
            <person name="Kawai F."/>
            <person name="Yokota A."/>
        </authorList>
    </citation>
    <scope>NUCLEOTIDE SEQUENCE [LARGE SCALE GENOMIC DNA]</scope>
    <source>
        <strain evidence="7 8">SM1T</strain>
    </source>
</reference>
<keyword evidence="8" id="KW-1185">Reference proteome</keyword>
<dbReference type="PANTHER" id="PTHR46577">
    <property type="entry name" value="HTH-TYPE TRANSCRIPTIONAL REGULATORY PROTEIN GABR"/>
    <property type="match status" value="1"/>
</dbReference>
<dbReference type="SMART" id="SM00345">
    <property type="entry name" value="HTH_GNTR"/>
    <property type="match status" value="1"/>
</dbReference>
<dbReference type="OrthoDB" id="594134at2"/>
<evidence type="ECO:0000256" key="2">
    <source>
        <dbReference type="ARBA" id="ARBA00022898"/>
    </source>
</evidence>
<keyword evidence="3" id="KW-0805">Transcription regulation</keyword>
<dbReference type="InterPro" id="IPR036388">
    <property type="entry name" value="WH-like_DNA-bd_sf"/>
</dbReference>
<dbReference type="RefSeq" id="WP_155035053.1">
    <property type="nucleotide sequence ID" value="NZ_JAYMMG010000011.1"/>
</dbReference>
<evidence type="ECO:0000256" key="3">
    <source>
        <dbReference type="ARBA" id="ARBA00023015"/>
    </source>
</evidence>
<keyword evidence="2" id="KW-0663">Pyridoxal phosphate</keyword>
<dbReference type="InterPro" id="IPR015421">
    <property type="entry name" value="PyrdxlP-dep_Trfase_major"/>
</dbReference>
<evidence type="ECO:0000259" key="6">
    <source>
        <dbReference type="PROSITE" id="PS50949"/>
    </source>
</evidence>
<protein>
    <submittedName>
        <fullName evidence="7">GntR family transcriptional regulator</fullName>
    </submittedName>
</protein>
<dbReference type="PROSITE" id="PS50949">
    <property type="entry name" value="HTH_GNTR"/>
    <property type="match status" value="1"/>
</dbReference>
<proteinExistence type="inferred from homology"/>
<comment type="similarity">
    <text evidence="1">In the C-terminal section; belongs to the class-I pyridoxal-phosphate-dependent aminotransferase family.</text>
</comment>
<dbReference type="GO" id="GO:0003677">
    <property type="term" value="F:DNA binding"/>
    <property type="evidence" value="ECO:0007669"/>
    <property type="project" value="UniProtKB-KW"/>
</dbReference>